<reference evidence="1 2" key="1">
    <citation type="submission" date="2024-02" db="EMBL/GenBank/DDBJ databases">
        <title>de novo genome assembly of Solanum bulbocastanum strain 11H21.</title>
        <authorList>
            <person name="Hosaka A.J."/>
        </authorList>
    </citation>
    <scope>NUCLEOTIDE SEQUENCE [LARGE SCALE GENOMIC DNA]</scope>
    <source>
        <tissue evidence="1">Young leaves</tissue>
    </source>
</reference>
<accession>A0AAN8YNI3</accession>
<proteinExistence type="predicted"/>
<organism evidence="1 2">
    <name type="scientific">Solanum bulbocastanum</name>
    <name type="common">Wild potato</name>
    <dbReference type="NCBI Taxonomy" id="147425"/>
    <lineage>
        <taxon>Eukaryota</taxon>
        <taxon>Viridiplantae</taxon>
        <taxon>Streptophyta</taxon>
        <taxon>Embryophyta</taxon>
        <taxon>Tracheophyta</taxon>
        <taxon>Spermatophyta</taxon>
        <taxon>Magnoliopsida</taxon>
        <taxon>eudicotyledons</taxon>
        <taxon>Gunneridae</taxon>
        <taxon>Pentapetalae</taxon>
        <taxon>asterids</taxon>
        <taxon>lamiids</taxon>
        <taxon>Solanales</taxon>
        <taxon>Solanaceae</taxon>
        <taxon>Solanoideae</taxon>
        <taxon>Solaneae</taxon>
        <taxon>Solanum</taxon>
    </lineage>
</organism>
<dbReference type="EMBL" id="JBANQN010000001">
    <property type="protein sequence ID" value="KAK6804088.1"/>
    <property type="molecule type" value="Genomic_DNA"/>
</dbReference>
<keyword evidence="2" id="KW-1185">Reference proteome</keyword>
<dbReference type="Proteomes" id="UP001371456">
    <property type="component" value="Unassembled WGS sequence"/>
</dbReference>
<evidence type="ECO:0000313" key="2">
    <source>
        <dbReference type="Proteomes" id="UP001371456"/>
    </source>
</evidence>
<name>A0AAN8YNI3_SOLBU</name>
<dbReference type="AlphaFoldDB" id="A0AAN8YNI3"/>
<evidence type="ECO:0000313" key="1">
    <source>
        <dbReference type="EMBL" id="KAK6804088.1"/>
    </source>
</evidence>
<protein>
    <submittedName>
        <fullName evidence="1">Uncharacterized protein</fullName>
    </submittedName>
</protein>
<gene>
    <name evidence="1" type="ORF">RDI58_001872</name>
</gene>
<sequence length="36" mass="4401">MVMSFMCMWSMKLMSWKNCLLLVFYHGLVLLMNLWV</sequence>
<comment type="caution">
    <text evidence="1">The sequence shown here is derived from an EMBL/GenBank/DDBJ whole genome shotgun (WGS) entry which is preliminary data.</text>
</comment>